<evidence type="ECO:0000256" key="7">
    <source>
        <dbReference type="ARBA" id="ARBA00024739"/>
    </source>
</evidence>
<dbReference type="InterPro" id="IPR007412">
    <property type="entry name" value="FlgM"/>
</dbReference>
<keyword evidence="5" id="KW-0805">Transcription regulation</keyword>
<dbReference type="Proteomes" id="UP000058114">
    <property type="component" value="Chromosome"/>
</dbReference>
<keyword evidence="6" id="KW-0804">Transcription</keyword>
<evidence type="ECO:0000256" key="8">
    <source>
        <dbReference type="ARBA" id="ARBA00030117"/>
    </source>
</evidence>
<reference evidence="12" key="1">
    <citation type="submission" date="2015-10" db="EMBL/GenBank/DDBJ databases">
        <title>Complete Genome Sequence of Aeromonas schubertii strain WL1483.</title>
        <authorList>
            <person name="Liu L."/>
        </authorList>
    </citation>
    <scope>NUCLEOTIDE SEQUENCE [LARGE SCALE GENOMIC DNA]</scope>
    <source>
        <strain evidence="12">WL1483</strain>
    </source>
</reference>
<proteinExistence type="inferred from homology"/>
<evidence type="ECO:0000256" key="9">
    <source>
        <dbReference type="SAM" id="MobiDB-lite"/>
    </source>
</evidence>
<dbReference type="KEGG" id="asr:WL1483_2391"/>
<accession>A0A0S2SJH6</accession>
<keyword evidence="3" id="KW-0678">Repressor</keyword>
<dbReference type="EMBL" id="CP013067">
    <property type="protein sequence ID" value="ALP41810.1"/>
    <property type="molecule type" value="Genomic_DNA"/>
</dbReference>
<dbReference type="InterPro" id="IPR031316">
    <property type="entry name" value="FlgM_C"/>
</dbReference>
<feature type="domain" description="Anti-sigma-28 factor FlgM C-terminal" evidence="10">
    <location>
        <begin position="36"/>
        <end position="86"/>
    </location>
</feature>
<keyword evidence="11" id="KW-0969">Cilium</keyword>
<feature type="region of interest" description="Disordered" evidence="9">
    <location>
        <begin position="1"/>
        <end position="29"/>
    </location>
</feature>
<organism evidence="11 12">
    <name type="scientific">Aeromonas schubertii</name>
    <dbReference type="NCBI Taxonomy" id="652"/>
    <lineage>
        <taxon>Bacteria</taxon>
        <taxon>Pseudomonadati</taxon>
        <taxon>Pseudomonadota</taxon>
        <taxon>Gammaproteobacteria</taxon>
        <taxon>Aeromonadales</taxon>
        <taxon>Aeromonadaceae</taxon>
        <taxon>Aeromonas</taxon>
    </lineage>
</organism>
<keyword evidence="4" id="KW-1005">Bacterial flagellum biogenesis</keyword>
<dbReference type="GO" id="GO:0044781">
    <property type="term" value="P:bacterial-type flagellum organization"/>
    <property type="evidence" value="ECO:0007669"/>
    <property type="project" value="UniProtKB-KW"/>
</dbReference>
<comment type="similarity">
    <text evidence="1">Belongs to the FlgM family.</text>
</comment>
<gene>
    <name evidence="11" type="ORF">WL1483_2391</name>
</gene>
<dbReference type="InterPro" id="IPR035890">
    <property type="entry name" value="Anti-sigma-28_factor_FlgM_sf"/>
</dbReference>
<keyword evidence="11" id="KW-0282">Flagellum</keyword>
<dbReference type="GO" id="GO:0045892">
    <property type="term" value="P:negative regulation of DNA-templated transcription"/>
    <property type="evidence" value="ECO:0007669"/>
    <property type="project" value="InterPro"/>
</dbReference>
<protein>
    <recommendedName>
        <fullName evidence="2">Negative regulator of flagellin synthesis</fullName>
    </recommendedName>
    <alternativeName>
        <fullName evidence="8">Anti-sigma-28 factor</fullName>
    </alternativeName>
</protein>
<evidence type="ECO:0000256" key="4">
    <source>
        <dbReference type="ARBA" id="ARBA00022795"/>
    </source>
</evidence>
<sequence length="92" mass="10178">MKIQRTDGALFQAAKPHKQDSLPGTLAAAPSPRAQAEISVEAQGLEQARQRMQDLCDVDMDKVRQIRQAIAEGKLTLDMETLGRAIVDLHRK</sequence>
<dbReference type="RefSeq" id="WP_060587375.1">
    <property type="nucleotide sequence ID" value="NZ_CP013067.1"/>
</dbReference>
<evidence type="ECO:0000256" key="2">
    <source>
        <dbReference type="ARBA" id="ARBA00017823"/>
    </source>
</evidence>
<evidence type="ECO:0000256" key="3">
    <source>
        <dbReference type="ARBA" id="ARBA00022491"/>
    </source>
</evidence>
<evidence type="ECO:0000256" key="1">
    <source>
        <dbReference type="ARBA" id="ARBA00005322"/>
    </source>
</evidence>
<dbReference type="SUPFAM" id="SSF101498">
    <property type="entry name" value="Anti-sigma factor FlgM"/>
    <property type="match status" value="1"/>
</dbReference>
<dbReference type="AlphaFoldDB" id="A0A0S2SJH6"/>
<evidence type="ECO:0000259" key="10">
    <source>
        <dbReference type="Pfam" id="PF04316"/>
    </source>
</evidence>
<dbReference type="PATRIC" id="fig|652.5.peg.3672"/>
<evidence type="ECO:0000313" key="11">
    <source>
        <dbReference type="EMBL" id="ALP41810.1"/>
    </source>
</evidence>
<keyword evidence="11" id="KW-0966">Cell projection</keyword>
<evidence type="ECO:0000313" key="12">
    <source>
        <dbReference type="Proteomes" id="UP000058114"/>
    </source>
</evidence>
<name>A0A0S2SJH6_9GAMM</name>
<evidence type="ECO:0000256" key="5">
    <source>
        <dbReference type="ARBA" id="ARBA00023015"/>
    </source>
</evidence>
<comment type="function">
    <text evidence="7">Responsible for the coupling of flagellin expression to flagellar assembly by preventing expression of the flagellin genes when a component of the middle class of proteins is defective. It negatively regulates flagellar genes by inhibiting the activity of FliA by directly binding to FliA.</text>
</comment>
<dbReference type="Pfam" id="PF04316">
    <property type="entry name" value="FlgM"/>
    <property type="match status" value="1"/>
</dbReference>
<reference evidence="11 12" key="2">
    <citation type="journal article" date="2016" name="Genome Announc.">
        <title>Complete Genome Sequence of the Highly Virulent Aeromonas schubertii Strain WL1483, Isolated from Diseased Snakehead Fish (Channa argus) in China.</title>
        <authorList>
            <person name="Liu L."/>
            <person name="Li N."/>
            <person name="Zhang D."/>
            <person name="Fu X."/>
            <person name="Shi C."/>
            <person name="Lin Q."/>
            <person name="Hao G."/>
        </authorList>
    </citation>
    <scope>NUCLEOTIDE SEQUENCE [LARGE SCALE GENOMIC DNA]</scope>
    <source>
        <strain evidence="11 12">WL1483</strain>
    </source>
</reference>
<evidence type="ECO:0000256" key="6">
    <source>
        <dbReference type="ARBA" id="ARBA00023163"/>
    </source>
</evidence>
<dbReference type="NCBIfam" id="TIGR03824">
    <property type="entry name" value="FlgM_jcvi"/>
    <property type="match status" value="1"/>
</dbReference>